<dbReference type="Pfam" id="PF00924">
    <property type="entry name" value="MS_channel_2nd"/>
    <property type="match status" value="1"/>
</dbReference>
<dbReference type="GO" id="GO:0008381">
    <property type="term" value="F:mechanosensitive monoatomic ion channel activity"/>
    <property type="evidence" value="ECO:0007669"/>
    <property type="project" value="UniProtKB-ARBA"/>
</dbReference>
<evidence type="ECO:0000256" key="9">
    <source>
        <dbReference type="SAM" id="Phobius"/>
    </source>
</evidence>
<gene>
    <name evidence="11" type="ORF">URODEC1_LOCUS84465</name>
</gene>
<protein>
    <recommendedName>
        <fullName evidence="7">Mechanosensitive ion channel protein</fullName>
    </recommendedName>
</protein>
<dbReference type="InterPro" id="IPR016688">
    <property type="entry name" value="MscS-like_plants/fungi"/>
</dbReference>
<evidence type="ECO:0000259" key="10">
    <source>
        <dbReference type="Pfam" id="PF00924"/>
    </source>
</evidence>
<comment type="subcellular location">
    <subcellularLocation>
        <location evidence="1">Membrane</location>
        <topology evidence="1">Multi-pass membrane protein</topology>
    </subcellularLocation>
</comment>
<dbReference type="SUPFAM" id="SSF50182">
    <property type="entry name" value="Sm-like ribonucleoproteins"/>
    <property type="match status" value="1"/>
</dbReference>
<evidence type="ECO:0000256" key="3">
    <source>
        <dbReference type="ARBA" id="ARBA00022448"/>
    </source>
</evidence>
<dbReference type="GO" id="GO:0050982">
    <property type="term" value="P:detection of mechanical stimulus"/>
    <property type="evidence" value="ECO:0007669"/>
    <property type="project" value="UniProtKB-ARBA"/>
</dbReference>
<feature type="compositionally biased region" description="Pro residues" evidence="8">
    <location>
        <begin position="98"/>
        <end position="125"/>
    </location>
</feature>
<evidence type="ECO:0000256" key="1">
    <source>
        <dbReference type="ARBA" id="ARBA00004141"/>
    </source>
</evidence>
<sequence length="879" mass="97586">MPARQNGTTLPRRGVRGCVRAHQPGAIVGSLYSLVSLKSSINPFGLSRPSFFLSEKNFEIRAATAPRPFVPLSAVPTTAPVHLPRCTPIILFIHSHSPPAPPPPPPLPAIRTRPPPPEAPPPPEPNRVSRAAVASARGARPWTRPRRPSPPPSGNAADHVLHIPPDHHPPLHAGSNQHPAAEAPKPSQNPEKPPPPVSSPSRPPLPPALLRRRSSIAKPKSRFAEPPTPPHPADSSSHPSPLHPASAAATPPTATPTHRGVSTPHTPADADDDEDLFRNRDGSRSPGAAARCRRRARLGLELSVLVLVLALLVVSVVVRPLRGHVLWGLEIWKWCVLVAAVFSGHLLSVWLVTLIVFAVERNFLLRTKVLYFVFGLKKSFQVCLWIALVLIAWSQLFDQEGVGGRWRKRKTALNYVSRFLASVLIGSVIWLVKTFLMKLVASTFHRKTFFDRIQESVFHQYVLQTLSGPPLMELAENVGREGSGFGRVSLSRAKEEKEKGVPEVIDVVKLRRMSQEKVSAWTMRGLITAIRSSRLSTISNTIESFNDVDGMEQKDKEINSEWEAKAAAYAVFKNVARPGYKHIEEVDLLRFLTKEEVDLVIPLFEGASETGKIKKSALKNWVVKAYLDRKSLAHSLNDTKTAVMQLHNLISVIVVIIIIVITLLLMGIATTKIIFVISSQVLVVVFIFGNACKTVFEALIFVFIMHPFDVGDRCVIDGTQMTVEEMNILTTVFLKNDNEKVYYPNSVLSTKAISNFYRSPNMYDTIDFAIDVSTSVESIGALKSKIKGYLESKPTHWHPVHTVNLKDILDVNKINMSLSVQHTMNFQNIREKNIRRSELVMELKKIFEEMSIRYHLLPQKVELTYVGPNPLPVAAAHTR</sequence>
<accession>A0ABC9DDM8</accession>
<feature type="transmembrane region" description="Helical" evidence="9">
    <location>
        <begin position="681"/>
        <end position="704"/>
    </location>
</feature>
<dbReference type="PANTHER" id="PTHR31618:SF7">
    <property type="entry name" value="MECHANOSENSITIVE ION CHANNEL PROTEIN"/>
    <property type="match status" value="1"/>
</dbReference>
<feature type="transmembrane region" description="Helical" evidence="9">
    <location>
        <begin position="415"/>
        <end position="436"/>
    </location>
</feature>
<dbReference type="Gene3D" id="2.30.30.60">
    <property type="match status" value="1"/>
</dbReference>
<evidence type="ECO:0000256" key="8">
    <source>
        <dbReference type="SAM" id="MobiDB-lite"/>
    </source>
</evidence>
<evidence type="ECO:0000256" key="4">
    <source>
        <dbReference type="ARBA" id="ARBA00022692"/>
    </source>
</evidence>
<evidence type="ECO:0000313" key="11">
    <source>
        <dbReference type="EMBL" id="CAL5037401.1"/>
    </source>
</evidence>
<dbReference type="EMBL" id="OZ075143">
    <property type="protein sequence ID" value="CAL5037401.1"/>
    <property type="molecule type" value="Genomic_DNA"/>
</dbReference>
<dbReference type="Proteomes" id="UP001497457">
    <property type="component" value="Chromosome 33rd"/>
</dbReference>
<feature type="transmembrane region" description="Helical" evidence="9">
    <location>
        <begin position="369"/>
        <end position="395"/>
    </location>
</feature>
<feature type="compositionally biased region" description="Basic and acidic residues" evidence="8">
    <location>
        <begin position="159"/>
        <end position="169"/>
    </location>
</feature>
<keyword evidence="12" id="KW-1185">Reference proteome</keyword>
<comment type="similarity">
    <text evidence="2 7">Belongs to the MscS (TC 1.A.23) family.</text>
</comment>
<feature type="transmembrane region" description="Helical" evidence="9">
    <location>
        <begin position="649"/>
        <end position="675"/>
    </location>
</feature>
<proteinExistence type="inferred from homology"/>
<evidence type="ECO:0000256" key="6">
    <source>
        <dbReference type="ARBA" id="ARBA00023136"/>
    </source>
</evidence>
<feature type="region of interest" description="Disordered" evidence="8">
    <location>
        <begin position="97"/>
        <end position="288"/>
    </location>
</feature>
<evidence type="ECO:0000256" key="7">
    <source>
        <dbReference type="PIRNR" id="PIRNR017209"/>
    </source>
</evidence>
<feature type="compositionally biased region" description="Pro residues" evidence="8">
    <location>
        <begin position="191"/>
        <end position="207"/>
    </location>
</feature>
<feature type="compositionally biased region" description="Low complexity" evidence="8">
    <location>
        <begin position="233"/>
        <end position="258"/>
    </location>
</feature>
<feature type="compositionally biased region" description="Basic residues" evidence="8">
    <location>
        <begin position="210"/>
        <end position="221"/>
    </location>
</feature>
<dbReference type="InterPro" id="IPR006685">
    <property type="entry name" value="MscS_channel_2nd"/>
</dbReference>
<feature type="compositionally biased region" description="Low complexity" evidence="8">
    <location>
        <begin position="128"/>
        <end position="142"/>
    </location>
</feature>
<keyword evidence="5 9" id="KW-1133">Transmembrane helix</keyword>
<evidence type="ECO:0000313" key="12">
    <source>
        <dbReference type="Proteomes" id="UP001497457"/>
    </source>
</evidence>
<feature type="domain" description="Mechanosensitive ion channel MscS" evidence="10">
    <location>
        <begin position="700"/>
        <end position="756"/>
    </location>
</feature>
<dbReference type="PIRSF" id="PIRSF017209">
    <property type="entry name" value="Memb_At2g17000_prd"/>
    <property type="match status" value="1"/>
</dbReference>
<reference evidence="11" key="1">
    <citation type="submission" date="2024-10" db="EMBL/GenBank/DDBJ databases">
        <authorList>
            <person name="Ryan C."/>
        </authorList>
    </citation>
    <scope>NUCLEOTIDE SEQUENCE [LARGE SCALE GENOMIC DNA]</scope>
</reference>
<dbReference type="InterPro" id="IPR023408">
    <property type="entry name" value="MscS_beta-dom_sf"/>
</dbReference>
<keyword evidence="4 9" id="KW-0812">Transmembrane</keyword>
<evidence type="ECO:0000256" key="2">
    <source>
        <dbReference type="ARBA" id="ARBA00008017"/>
    </source>
</evidence>
<dbReference type="FunFam" id="2.30.30.60:FF:000003">
    <property type="entry name" value="Predicted mechanosensitive ion channel"/>
    <property type="match status" value="1"/>
</dbReference>
<dbReference type="GO" id="GO:0005886">
    <property type="term" value="C:plasma membrane"/>
    <property type="evidence" value="ECO:0007669"/>
    <property type="project" value="UniProtKB-UniRule"/>
</dbReference>
<feature type="transmembrane region" description="Helical" evidence="9">
    <location>
        <begin position="331"/>
        <end position="357"/>
    </location>
</feature>
<evidence type="ECO:0000256" key="5">
    <source>
        <dbReference type="ARBA" id="ARBA00022989"/>
    </source>
</evidence>
<name>A0ABC9DDM8_9POAL</name>
<dbReference type="PANTHER" id="PTHR31618">
    <property type="entry name" value="MECHANOSENSITIVE ION CHANNEL PROTEIN 5"/>
    <property type="match status" value="1"/>
</dbReference>
<keyword evidence="6 7" id="KW-0472">Membrane</keyword>
<dbReference type="AlphaFoldDB" id="A0ABC9DDM8"/>
<feature type="transmembrane region" description="Helical" evidence="9">
    <location>
        <begin position="298"/>
        <end position="319"/>
    </location>
</feature>
<keyword evidence="3" id="KW-0813">Transport</keyword>
<dbReference type="InterPro" id="IPR010920">
    <property type="entry name" value="LSM_dom_sf"/>
</dbReference>
<organism evidence="11 12">
    <name type="scientific">Urochloa decumbens</name>
    <dbReference type="NCBI Taxonomy" id="240449"/>
    <lineage>
        <taxon>Eukaryota</taxon>
        <taxon>Viridiplantae</taxon>
        <taxon>Streptophyta</taxon>
        <taxon>Embryophyta</taxon>
        <taxon>Tracheophyta</taxon>
        <taxon>Spermatophyta</taxon>
        <taxon>Magnoliopsida</taxon>
        <taxon>Liliopsida</taxon>
        <taxon>Poales</taxon>
        <taxon>Poaceae</taxon>
        <taxon>PACMAD clade</taxon>
        <taxon>Panicoideae</taxon>
        <taxon>Panicodae</taxon>
        <taxon>Paniceae</taxon>
        <taxon>Melinidinae</taxon>
        <taxon>Urochloa</taxon>
    </lineage>
</organism>